<dbReference type="PANTHER" id="PTHR43133:SF8">
    <property type="entry name" value="RNA POLYMERASE SIGMA FACTOR HI_1459-RELATED"/>
    <property type="match status" value="1"/>
</dbReference>
<dbReference type="GO" id="GO:0006352">
    <property type="term" value="P:DNA-templated transcription initiation"/>
    <property type="evidence" value="ECO:0007669"/>
    <property type="project" value="InterPro"/>
</dbReference>
<dbReference type="InterPro" id="IPR013324">
    <property type="entry name" value="RNA_pol_sigma_r3/r4-like"/>
</dbReference>
<dbReference type="SUPFAM" id="SSF88659">
    <property type="entry name" value="Sigma3 and sigma4 domains of RNA polymerase sigma factors"/>
    <property type="match status" value="1"/>
</dbReference>
<keyword evidence="3" id="KW-0731">Sigma factor</keyword>
<dbReference type="GO" id="GO:0003677">
    <property type="term" value="F:DNA binding"/>
    <property type="evidence" value="ECO:0007669"/>
    <property type="project" value="UniProtKB-KW"/>
</dbReference>
<dbReference type="Gene3D" id="1.10.1740.10">
    <property type="match status" value="1"/>
</dbReference>
<dbReference type="InterPro" id="IPR013249">
    <property type="entry name" value="RNA_pol_sigma70_r4_t2"/>
</dbReference>
<evidence type="ECO:0000259" key="7">
    <source>
        <dbReference type="Pfam" id="PF04542"/>
    </source>
</evidence>
<dbReference type="AlphaFoldDB" id="A0A1I1ATL3"/>
<feature type="domain" description="RNA polymerase sigma-70 region 2" evidence="7">
    <location>
        <begin position="24"/>
        <end position="90"/>
    </location>
</feature>
<dbReference type="NCBIfam" id="TIGR02937">
    <property type="entry name" value="sigma70-ECF"/>
    <property type="match status" value="1"/>
</dbReference>
<evidence type="ECO:0000256" key="5">
    <source>
        <dbReference type="ARBA" id="ARBA00023163"/>
    </source>
</evidence>
<evidence type="ECO:0000259" key="8">
    <source>
        <dbReference type="Pfam" id="PF08281"/>
    </source>
</evidence>
<dbReference type="OrthoDB" id="2678696at2"/>
<evidence type="ECO:0000256" key="1">
    <source>
        <dbReference type="ARBA" id="ARBA00010641"/>
    </source>
</evidence>
<feature type="coiled-coil region" evidence="6">
    <location>
        <begin position="89"/>
        <end position="137"/>
    </location>
</feature>
<gene>
    <name evidence="9" type="ORF">SAMN04488528_104613</name>
</gene>
<dbReference type="Proteomes" id="UP000198619">
    <property type="component" value="Unassembled WGS sequence"/>
</dbReference>
<dbReference type="InterPro" id="IPR014284">
    <property type="entry name" value="RNA_pol_sigma-70_dom"/>
</dbReference>
<name>A0A1I1ATL3_9CLOT</name>
<keyword evidence="6" id="KW-0175">Coiled coil</keyword>
<dbReference type="CDD" id="cd06171">
    <property type="entry name" value="Sigma70_r4"/>
    <property type="match status" value="1"/>
</dbReference>
<organism evidence="9 10">
    <name type="scientific">Clostridium frigidicarnis</name>
    <dbReference type="NCBI Taxonomy" id="84698"/>
    <lineage>
        <taxon>Bacteria</taxon>
        <taxon>Bacillati</taxon>
        <taxon>Bacillota</taxon>
        <taxon>Clostridia</taxon>
        <taxon>Eubacteriales</taxon>
        <taxon>Clostridiaceae</taxon>
        <taxon>Clostridium</taxon>
    </lineage>
</organism>
<dbReference type="InterPro" id="IPR036388">
    <property type="entry name" value="WH-like_DNA-bd_sf"/>
</dbReference>
<dbReference type="Pfam" id="PF04542">
    <property type="entry name" value="Sigma70_r2"/>
    <property type="match status" value="1"/>
</dbReference>
<sequence>MNTNNKNFIRRLQKGKEDALEWTYDEYIPLVKSIVCKVLNRFEDNGVIEECVNDVFVSVWNNSKKFKGDEGNFKRWICSIAKFKAIDYYREIVKKSEQALDSIELLERNTLEEEILISENKNQVMKLLNELEETDRKIFIMKYFLGLKAEEIGKKLNLTKSSIDSRLYRNKKKLKEKAVKFQLEVI</sequence>
<evidence type="ECO:0000256" key="6">
    <source>
        <dbReference type="SAM" id="Coils"/>
    </source>
</evidence>
<evidence type="ECO:0000256" key="4">
    <source>
        <dbReference type="ARBA" id="ARBA00023125"/>
    </source>
</evidence>
<dbReference type="STRING" id="84698.SAMN04488528_104613"/>
<dbReference type="SUPFAM" id="SSF88946">
    <property type="entry name" value="Sigma2 domain of RNA polymerase sigma factors"/>
    <property type="match status" value="1"/>
</dbReference>
<dbReference type="EMBL" id="FOKI01000046">
    <property type="protein sequence ID" value="SFB41217.1"/>
    <property type="molecule type" value="Genomic_DNA"/>
</dbReference>
<dbReference type="RefSeq" id="WP_090042945.1">
    <property type="nucleotide sequence ID" value="NZ_FOKI01000046.1"/>
</dbReference>
<keyword evidence="10" id="KW-1185">Reference proteome</keyword>
<reference evidence="9 10" key="1">
    <citation type="submission" date="2016-10" db="EMBL/GenBank/DDBJ databases">
        <authorList>
            <person name="de Groot N.N."/>
        </authorList>
    </citation>
    <scope>NUCLEOTIDE SEQUENCE [LARGE SCALE GENOMIC DNA]</scope>
    <source>
        <strain evidence="9 10">DSM 12271</strain>
    </source>
</reference>
<evidence type="ECO:0000256" key="2">
    <source>
        <dbReference type="ARBA" id="ARBA00023015"/>
    </source>
</evidence>
<evidence type="ECO:0000313" key="10">
    <source>
        <dbReference type="Proteomes" id="UP000198619"/>
    </source>
</evidence>
<proteinExistence type="inferred from homology"/>
<accession>A0A1I1ATL3</accession>
<comment type="similarity">
    <text evidence="1">Belongs to the sigma-70 factor family. ECF subfamily.</text>
</comment>
<protein>
    <submittedName>
        <fullName evidence="9">RNA polymerase sigma-70 factor, ECF subfamily</fullName>
    </submittedName>
</protein>
<dbReference type="Pfam" id="PF08281">
    <property type="entry name" value="Sigma70_r4_2"/>
    <property type="match status" value="1"/>
</dbReference>
<dbReference type="InterPro" id="IPR039425">
    <property type="entry name" value="RNA_pol_sigma-70-like"/>
</dbReference>
<dbReference type="PANTHER" id="PTHR43133">
    <property type="entry name" value="RNA POLYMERASE ECF-TYPE SIGMA FACTO"/>
    <property type="match status" value="1"/>
</dbReference>
<keyword evidence="5" id="KW-0804">Transcription</keyword>
<keyword evidence="4" id="KW-0238">DNA-binding</keyword>
<dbReference type="InterPro" id="IPR007627">
    <property type="entry name" value="RNA_pol_sigma70_r2"/>
</dbReference>
<dbReference type="Gene3D" id="1.10.10.10">
    <property type="entry name" value="Winged helix-like DNA-binding domain superfamily/Winged helix DNA-binding domain"/>
    <property type="match status" value="1"/>
</dbReference>
<dbReference type="InterPro" id="IPR013325">
    <property type="entry name" value="RNA_pol_sigma_r2"/>
</dbReference>
<feature type="domain" description="RNA polymerase sigma factor 70 region 4 type 2" evidence="8">
    <location>
        <begin position="122"/>
        <end position="174"/>
    </location>
</feature>
<evidence type="ECO:0000256" key="3">
    <source>
        <dbReference type="ARBA" id="ARBA00023082"/>
    </source>
</evidence>
<keyword evidence="2" id="KW-0805">Transcription regulation</keyword>
<evidence type="ECO:0000313" key="9">
    <source>
        <dbReference type="EMBL" id="SFB41217.1"/>
    </source>
</evidence>
<dbReference type="GO" id="GO:0016987">
    <property type="term" value="F:sigma factor activity"/>
    <property type="evidence" value="ECO:0007669"/>
    <property type="project" value="UniProtKB-KW"/>
</dbReference>